<dbReference type="EMBL" id="CP039247">
    <property type="protein sequence ID" value="QCB27733.1"/>
    <property type="molecule type" value="Genomic_DNA"/>
</dbReference>
<gene>
    <name evidence="3" type="ORF">CENDO_02175</name>
</gene>
<feature type="region of interest" description="Disordered" evidence="1">
    <location>
        <begin position="116"/>
        <end position="142"/>
    </location>
</feature>
<evidence type="ECO:0000256" key="1">
    <source>
        <dbReference type="SAM" id="MobiDB-lite"/>
    </source>
</evidence>
<evidence type="ECO:0008006" key="5">
    <source>
        <dbReference type="Google" id="ProtNLM"/>
    </source>
</evidence>
<evidence type="ECO:0000313" key="3">
    <source>
        <dbReference type="EMBL" id="QCB27733.1"/>
    </source>
</evidence>
<dbReference type="NCBIfam" id="TIGR03931">
    <property type="entry name" value="T7SS_Rv3446c"/>
    <property type="match status" value="1"/>
</dbReference>
<dbReference type="AlphaFoldDB" id="A0A4P7QE79"/>
<reference evidence="3 4" key="1">
    <citation type="submission" date="2019-04" db="EMBL/GenBank/DDBJ databases">
        <title>Corynebacterium endometrii sp. nov., isolated from the uterus of a cow with endometritis.</title>
        <authorList>
            <person name="Ballas P."/>
            <person name="Ruckert C."/>
            <person name="Wagener K."/>
            <person name="Drillich M."/>
            <person name="Kaempfer P."/>
            <person name="Busse H.-J."/>
            <person name="Ehling-Schulz M."/>
        </authorList>
    </citation>
    <scope>NUCLEOTIDE SEQUENCE [LARGE SCALE GENOMIC DNA]</scope>
    <source>
        <strain evidence="3 4">LMM-1653</strain>
    </source>
</reference>
<keyword evidence="4" id="KW-1185">Reference proteome</keyword>
<organism evidence="3 4">
    <name type="scientific">Corynebacterium endometrii</name>
    <dbReference type="NCBI Taxonomy" id="2488819"/>
    <lineage>
        <taxon>Bacteria</taxon>
        <taxon>Bacillati</taxon>
        <taxon>Actinomycetota</taxon>
        <taxon>Actinomycetes</taxon>
        <taxon>Mycobacteriales</taxon>
        <taxon>Corynebacteriaceae</taxon>
        <taxon>Corynebacterium</taxon>
    </lineage>
</organism>
<dbReference type="RefSeq" id="WP_136140564.1">
    <property type="nucleotide sequence ID" value="NZ_CP039247.1"/>
</dbReference>
<dbReference type="KEGG" id="cee:CENDO_02175"/>
<dbReference type="Proteomes" id="UP000296352">
    <property type="component" value="Chromosome"/>
</dbReference>
<proteinExistence type="predicted"/>
<evidence type="ECO:0000313" key="4">
    <source>
        <dbReference type="Proteomes" id="UP000296352"/>
    </source>
</evidence>
<sequence>MQATVTVTVMDGATVFEGTETAFRYDLTGAAIAEGSALEGVVEQIKELAAGAWPECTVGLVADPSGTDITRKALVLLMRHLRLEGATVLSTGQLEGYQPPGPDTHPLTDEFLPIDEQSPPEGDAIDARQQFNNGNEAPPAVRIVDKETKDRRFEPFHALIGVVVVTLIGVSLWAAGVFSRGADDSERVSAQDEETPQAVAEMPGPPPSPTQSPQSRATSTEADTGAWVEAGGLRAKLPRGFKAGEEDGVVTATGQDPDLRVLLAADPLYSVPAEALFAELRDEIAMDPTLELPENGGADEDGQLTYVEKPGDESQVTWTTWVHEGHQMSVGCHSRQTPTRAHRAACRMAVESMEKVI</sequence>
<accession>A0A4P7QE79</accession>
<protein>
    <recommendedName>
        <fullName evidence="5">Type VII secretion-associated protein</fullName>
    </recommendedName>
</protein>
<keyword evidence="2" id="KW-0472">Membrane</keyword>
<feature type="compositionally biased region" description="Low complexity" evidence="1">
    <location>
        <begin position="211"/>
        <end position="220"/>
    </location>
</feature>
<evidence type="ECO:0000256" key="2">
    <source>
        <dbReference type="SAM" id="Phobius"/>
    </source>
</evidence>
<dbReference type="OrthoDB" id="4428093at2"/>
<dbReference type="InterPro" id="IPR023840">
    <property type="entry name" value="T7SS_Rv3446c"/>
</dbReference>
<feature type="region of interest" description="Disordered" evidence="1">
    <location>
        <begin position="181"/>
        <end position="228"/>
    </location>
</feature>
<keyword evidence="2" id="KW-0812">Transmembrane</keyword>
<name>A0A4P7QE79_9CORY</name>
<feature type="compositionally biased region" description="Basic and acidic residues" evidence="1">
    <location>
        <begin position="181"/>
        <end position="190"/>
    </location>
</feature>
<keyword evidence="2" id="KW-1133">Transmembrane helix</keyword>
<feature type="transmembrane region" description="Helical" evidence="2">
    <location>
        <begin position="156"/>
        <end position="178"/>
    </location>
</feature>